<gene>
    <name evidence="8" type="ORF">GCM10009754_08530</name>
</gene>
<keyword evidence="4 6" id="KW-1133">Transmembrane helix</keyword>
<organism evidence="8 9">
    <name type="scientific">Amycolatopsis minnesotensis</name>
    <dbReference type="NCBI Taxonomy" id="337894"/>
    <lineage>
        <taxon>Bacteria</taxon>
        <taxon>Bacillati</taxon>
        <taxon>Actinomycetota</taxon>
        <taxon>Actinomycetes</taxon>
        <taxon>Pseudonocardiales</taxon>
        <taxon>Pseudonocardiaceae</taxon>
        <taxon>Amycolatopsis</taxon>
    </lineage>
</organism>
<comment type="similarity">
    <text evidence="2">Belongs to the GtrA family.</text>
</comment>
<evidence type="ECO:0000256" key="5">
    <source>
        <dbReference type="ARBA" id="ARBA00023136"/>
    </source>
</evidence>
<dbReference type="PANTHER" id="PTHR38459:SF1">
    <property type="entry name" value="PROPHAGE BACTOPRENOL-LINKED GLUCOSE TRANSLOCASE HOMOLOG"/>
    <property type="match status" value="1"/>
</dbReference>
<evidence type="ECO:0000259" key="7">
    <source>
        <dbReference type="Pfam" id="PF04138"/>
    </source>
</evidence>
<evidence type="ECO:0000313" key="8">
    <source>
        <dbReference type="EMBL" id="GAA1943397.1"/>
    </source>
</evidence>
<feature type="transmembrane region" description="Helical" evidence="6">
    <location>
        <begin position="70"/>
        <end position="90"/>
    </location>
</feature>
<dbReference type="EMBL" id="BAAANN010000003">
    <property type="protein sequence ID" value="GAA1943397.1"/>
    <property type="molecule type" value="Genomic_DNA"/>
</dbReference>
<keyword evidence="5 6" id="KW-0472">Membrane</keyword>
<dbReference type="InterPro" id="IPR007267">
    <property type="entry name" value="GtrA_DPMS_TM"/>
</dbReference>
<dbReference type="InterPro" id="IPR051401">
    <property type="entry name" value="GtrA_CellWall_Glycosyl"/>
</dbReference>
<evidence type="ECO:0000313" key="9">
    <source>
        <dbReference type="Proteomes" id="UP001501116"/>
    </source>
</evidence>
<dbReference type="PANTHER" id="PTHR38459">
    <property type="entry name" value="PROPHAGE BACTOPRENOL-LINKED GLUCOSE TRANSLOCASE HOMOLOG"/>
    <property type="match status" value="1"/>
</dbReference>
<feature type="transmembrane region" description="Helical" evidence="6">
    <location>
        <begin position="137"/>
        <end position="158"/>
    </location>
</feature>
<reference evidence="8 9" key="1">
    <citation type="journal article" date="2019" name="Int. J. Syst. Evol. Microbiol.">
        <title>The Global Catalogue of Microorganisms (GCM) 10K type strain sequencing project: providing services to taxonomists for standard genome sequencing and annotation.</title>
        <authorList>
            <consortium name="The Broad Institute Genomics Platform"/>
            <consortium name="The Broad Institute Genome Sequencing Center for Infectious Disease"/>
            <person name="Wu L."/>
            <person name="Ma J."/>
        </authorList>
    </citation>
    <scope>NUCLEOTIDE SEQUENCE [LARGE SCALE GENOMIC DNA]</scope>
    <source>
        <strain evidence="8 9">JCM 14545</strain>
    </source>
</reference>
<sequence length="165" mass="17700">MAQEQAGATARHRESLPDRFSALCAAVVRVLPFGLSRWVAPSFLGFAVINGFTFAVDLALLTALHGGLGWPVPIAITVAYLCAFGLSFVLNRAMNFRSHAPVGGQMVKYAIAVGINYAAFILGVGSGLTALGVEYHLSRIIAGACEGVFMYSVMRWVVFTDRQED</sequence>
<keyword evidence="9" id="KW-1185">Reference proteome</keyword>
<name>A0ABN2Q3M6_9PSEU</name>
<dbReference type="RefSeq" id="WP_344413611.1">
    <property type="nucleotide sequence ID" value="NZ_BAAANN010000003.1"/>
</dbReference>
<comment type="caution">
    <text evidence="8">The sequence shown here is derived from an EMBL/GenBank/DDBJ whole genome shotgun (WGS) entry which is preliminary data.</text>
</comment>
<feature type="transmembrane region" description="Helical" evidence="6">
    <location>
        <begin position="43"/>
        <end position="64"/>
    </location>
</feature>
<dbReference type="Proteomes" id="UP001501116">
    <property type="component" value="Unassembled WGS sequence"/>
</dbReference>
<evidence type="ECO:0000256" key="3">
    <source>
        <dbReference type="ARBA" id="ARBA00022692"/>
    </source>
</evidence>
<evidence type="ECO:0000256" key="6">
    <source>
        <dbReference type="SAM" id="Phobius"/>
    </source>
</evidence>
<feature type="domain" description="GtrA/DPMS transmembrane" evidence="7">
    <location>
        <begin position="46"/>
        <end position="159"/>
    </location>
</feature>
<proteinExistence type="inferred from homology"/>
<accession>A0ABN2Q3M6</accession>
<dbReference type="Pfam" id="PF04138">
    <property type="entry name" value="GtrA_DPMS_TM"/>
    <property type="match status" value="1"/>
</dbReference>
<keyword evidence="3 6" id="KW-0812">Transmembrane</keyword>
<evidence type="ECO:0000256" key="2">
    <source>
        <dbReference type="ARBA" id="ARBA00009399"/>
    </source>
</evidence>
<protein>
    <recommendedName>
        <fullName evidence="7">GtrA/DPMS transmembrane domain-containing protein</fullName>
    </recommendedName>
</protein>
<feature type="transmembrane region" description="Helical" evidence="6">
    <location>
        <begin position="110"/>
        <end position="131"/>
    </location>
</feature>
<comment type="subcellular location">
    <subcellularLocation>
        <location evidence="1">Membrane</location>
        <topology evidence="1">Multi-pass membrane protein</topology>
    </subcellularLocation>
</comment>
<evidence type="ECO:0000256" key="4">
    <source>
        <dbReference type="ARBA" id="ARBA00022989"/>
    </source>
</evidence>
<evidence type="ECO:0000256" key="1">
    <source>
        <dbReference type="ARBA" id="ARBA00004141"/>
    </source>
</evidence>